<dbReference type="SUPFAM" id="SSF140453">
    <property type="entry name" value="EsxAB dimer-like"/>
    <property type="match status" value="1"/>
</dbReference>
<evidence type="ECO:0000313" key="3">
    <source>
        <dbReference type="Proteomes" id="UP000465866"/>
    </source>
</evidence>
<dbReference type="Proteomes" id="UP000465866">
    <property type="component" value="Chromosome"/>
</dbReference>
<evidence type="ECO:0000256" key="1">
    <source>
        <dbReference type="SAM" id="MobiDB-lite"/>
    </source>
</evidence>
<feature type="region of interest" description="Disordered" evidence="1">
    <location>
        <begin position="160"/>
        <end position="262"/>
    </location>
</feature>
<dbReference type="EMBL" id="AP022569">
    <property type="protein sequence ID" value="BBX48752.1"/>
    <property type="molecule type" value="Genomic_DNA"/>
</dbReference>
<dbReference type="InterPro" id="IPR036689">
    <property type="entry name" value="ESAT-6-like_sf"/>
</dbReference>
<evidence type="ECO:0000313" key="2">
    <source>
        <dbReference type="EMBL" id="BBX48752.1"/>
    </source>
</evidence>
<gene>
    <name evidence="2" type="ORF">MCOO_47670</name>
</gene>
<organism evidence="2 3">
    <name type="scientific">Mycobacterium cookii</name>
    <dbReference type="NCBI Taxonomy" id="1775"/>
    <lineage>
        <taxon>Bacteria</taxon>
        <taxon>Bacillati</taxon>
        <taxon>Actinomycetota</taxon>
        <taxon>Actinomycetes</taxon>
        <taxon>Mycobacteriales</taxon>
        <taxon>Mycobacteriaceae</taxon>
        <taxon>Mycobacterium</taxon>
    </lineage>
</organism>
<keyword evidence="3" id="KW-1185">Reference proteome</keyword>
<dbReference type="AlphaFoldDB" id="A0A7I7L577"/>
<reference evidence="2 3" key="1">
    <citation type="journal article" date="2019" name="Emerg. Microbes Infect.">
        <title>Comprehensive subspecies identification of 175 nontuberculous mycobacteria species based on 7547 genomic profiles.</title>
        <authorList>
            <person name="Matsumoto Y."/>
            <person name="Kinjo T."/>
            <person name="Motooka D."/>
            <person name="Nabeya D."/>
            <person name="Jung N."/>
            <person name="Uechi K."/>
            <person name="Horii T."/>
            <person name="Iida T."/>
            <person name="Fujita J."/>
            <person name="Nakamura S."/>
        </authorList>
    </citation>
    <scope>NUCLEOTIDE SEQUENCE [LARGE SCALE GENOMIC DNA]</scope>
    <source>
        <strain evidence="2 3">JCM 12404</strain>
    </source>
</reference>
<dbReference type="RefSeq" id="WP_163780761.1">
    <property type="nucleotide sequence ID" value="NZ_AP022569.1"/>
</dbReference>
<proteinExistence type="predicted"/>
<accession>A0A7I7L577</accession>
<name>A0A7I7L577_9MYCO</name>
<sequence length="609" mass="64654">MAPLTPSDVKRWDPDAIHQVFQTASNRAQTLTKLGDNLQQVHNGLSDWQGEAGDAFRADLGHTRRDIEADGQESRQVAAAVSAAEADVRACRSELDNIQQMADANHWAITPDWRIDPGNTLKGPNGGMLAIELQTAQSALDALKLHAHTTDHELATAVRSAVGEAPTSARPPAPGGSQPQPKPQAEQPKSWKDMLTPAGSGNGAGAGQPVPADAGSGKPPSLEDMLLGRGEPAGQKPPPGSLPDLLSRMPKPGGTPAPKLNPADIESFKAMARQSMLADGVPPDQIEGRLNDIVGRTQQWMDRGMPNYVPPAPPKPPPPGFGDGFADHWFGFEDTVHRLTGQEGLDAMGDAWGGMAKGLAGKAEESLLMGPVAPVNDLTHEFKSFLDNPAYYAGGKTADGAIALPGMMFGGEGAAVEAGLGDIGPGVLDTGPAVSTHAPIGFEHPVEYNPLGPDSAFDLNYAHWNGGPTGALSEPVADMSTHYIGDNPDRVVLGKFDTHEGGYIGEARSNGGIYFDTGDPTWDALTQGFAPKEEQSLVWQVNEHFLRNQMESEVPRIEYVLPDGFNSVEQLAGAQRQSYSAMEINFLKENAAAYGYEQQGNVWVYRGGK</sequence>
<dbReference type="KEGG" id="mcoo:MCOO_47670"/>
<protein>
    <submittedName>
        <fullName evidence="2">Uncharacterized protein</fullName>
    </submittedName>
</protein>